<dbReference type="InParanoid" id="E6W4Q7"/>
<keyword evidence="2" id="KW-0378">Hydrolase</keyword>
<proteinExistence type="predicted"/>
<dbReference type="InterPro" id="IPR003607">
    <property type="entry name" value="HD/PDEase_dom"/>
</dbReference>
<dbReference type="OrthoDB" id="9781505at2"/>
<dbReference type="GO" id="GO:0016787">
    <property type="term" value="F:hydrolase activity"/>
    <property type="evidence" value="ECO:0007669"/>
    <property type="project" value="UniProtKB-KW"/>
</dbReference>
<reference evidence="2 3" key="1">
    <citation type="submission" date="2010-12" db="EMBL/GenBank/DDBJ databases">
        <title>Complete sequence of Desulfurispirillum indicum S5.</title>
        <authorList>
            <consortium name="US DOE Joint Genome Institute"/>
            <person name="Lucas S."/>
            <person name="Copeland A."/>
            <person name="Lapidus A."/>
            <person name="Cheng J.-F."/>
            <person name="Goodwin L."/>
            <person name="Pitluck S."/>
            <person name="Chertkov O."/>
            <person name="Held B."/>
            <person name="Detter J.C."/>
            <person name="Han C."/>
            <person name="Tapia R."/>
            <person name="Land M."/>
            <person name="Hauser L."/>
            <person name="Kyrpides N."/>
            <person name="Ivanova N."/>
            <person name="Mikhailova N."/>
            <person name="Haggblom M."/>
            <person name="Rauschenbach I."/>
            <person name="Bini E."/>
            <person name="Woyke T."/>
        </authorList>
    </citation>
    <scope>NUCLEOTIDE SEQUENCE [LARGE SCALE GENOMIC DNA]</scope>
    <source>
        <strain evidence="3">ATCC BAA-1389 / DSM 22839 / S5</strain>
    </source>
</reference>
<dbReference type="EMBL" id="CP002432">
    <property type="protein sequence ID" value="ADU64785.1"/>
    <property type="molecule type" value="Genomic_DNA"/>
</dbReference>
<gene>
    <name evidence="2" type="ordered locus">Selin_0026</name>
</gene>
<dbReference type="AlphaFoldDB" id="E6W4Q7"/>
<keyword evidence="3" id="KW-1185">Reference proteome</keyword>
<dbReference type="eggNOG" id="COG2206">
    <property type="taxonomic scope" value="Bacteria"/>
</dbReference>
<evidence type="ECO:0000313" key="3">
    <source>
        <dbReference type="Proteomes" id="UP000002572"/>
    </source>
</evidence>
<accession>E6W4Q7</accession>
<dbReference type="PROSITE" id="PS51832">
    <property type="entry name" value="HD_GYP"/>
    <property type="match status" value="1"/>
</dbReference>
<dbReference type="Pfam" id="PF13487">
    <property type="entry name" value="HD_5"/>
    <property type="match status" value="1"/>
</dbReference>
<dbReference type="Gene3D" id="1.10.3210.10">
    <property type="entry name" value="Hypothetical protein af1432"/>
    <property type="match status" value="1"/>
</dbReference>
<dbReference type="CDD" id="cd00077">
    <property type="entry name" value="HDc"/>
    <property type="match status" value="1"/>
</dbReference>
<dbReference type="KEGG" id="din:Selin_0026"/>
<dbReference type="Proteomes" id="UP000002572">
    <property type="component" value="Chromosome"/>
</dbReference>
<dbReference type="InterPro" id="IPR037522">
    <property type="entry name" value="HD_GYP_dom"/>
</dbReference>
<dbReference type="RefSeq" id="WP_013504674.1">
    <property type="nucleotide sequence ID" value="NC_014836.1"/>
</dbReference>
<evidence type="ECO:0000313" key="2">
    <source>
        <dbReference type="EMBL" id="ADU64785.1"/>
    </source>
</evidence>
<protein>
    <submittedName>
        <fullName evidence="2">Metal dependent phosphohydrolase</fullName>
    </submittedName>
</protein>
<sequence length="396" mass="43896">MDFKKTIKVDSMSLGYTTAEEVRDGAGNLVVEEGIRLYSPAVKRLKDAGIREIVVYKGKRRNPQSQERLKDWEPGQTEQTPYRHEMGIIRASYDFLATLLHNNSQQISRGQAASLSPDQISGHLQELMESYLRNYRTLLSLSGMVNKQFPPQVQHALRRTLISLVLAAHVNKARREPTIHMATAALLADIGMLRIPQDLLSKPGKLSDDERRLLETHPVIGARLLQEKGFPQEVLLYVLQHHERFDGTGYPRQLGSDKISLGGALVGLCDAYCAMTSSRSYRSAENPTLVLVKLLQGKGVVHHPELVDKLVRYIGVFPIGSIVKLSTGEVGVVNQHSPEAPTAPRVAVALDGSGKKVPRPFLRDLKLETDIKVARAIDPENVNLDVAPLLYLSSKA</sequence>
<dbReference type="HOGENOM" id="CLU_000445_92_1_0"/>
<feature type="domain" description="HD-GYP" evidence="1">
    <location>
        <begin position="130"/>
        <end position="326"/>
    </location>
</feature>
<dbReference type="STRING" id="653733.Selin_0026"/>
<evidence type="ECO:0000259" key="1">
    <source>
        <dbReference type="PROSITE" id="PS51832"/>
    </source>
</evidence>
<dbReference type="PANTHER" id="PTHR43155:SF2">
    <property type="entry name" value="CYCLIC DI-GMP PHOSPHODIESTERASE PA4108"/>
    <property type="match status" value="1"/>
</dbReference>
<name>E6W4Q7_DESIS</name>
<dbReference type="PANTHER" id="PTHR43155">
    <property type="entry name" value="CYCLIC DI-GMP PHOSPHODIESTERASE PA4108-RELATED"/>
    <property type="match status" value="1"/>
</dbReference>
<dbReference type="SUPFAM" id="SSF109604">
    <property type="entry name" value="HD-domain/PDEase-like"/>
    <property type="match status" value="1"/>
</dbReference>
<organism evidence="2 3">
    <name type="scientific">Desulfurispirillum indicum (strain ATCC BAA-1389 / DSM 22839 / S5)</name>
    <dbReference type="NCBI Taxonomy" id="653733"/>
    <lineage>
        <taxon>Bacteria</taxon>
        <taxon>Pseudomonadati</taxon>
        <taxon>Chrysiogenota</taxon>
        <taxon>Chrysiogenia</taxon>
        <taxon>Chrysiogenales</taxon>
        <taxon>Chrysiogenaceae</taxon>
        <taxon>Desulfurispirillum</taxon>
    </lineage>
</organism>